<evidence type="ECO:0000313" key="3">
    <source>
        <dbReference type="Proteomes" id="UP000038010"/>
    </source>
</evidence>
<evidence type="ECO:0000256" key="1">
    <source>
        <dbReference type="SAM" id="Phobius"/>
    </source>
</evidence>
<keyword evidence="1" id="KW-0812">Transmembrane</keyword>
<dbReference type="InterPro" id="IPR027417">
    <property type="entry name" value="P-loop_NTPase"/>
</dbReference>
<evidence type="ECO:0000313" key="2">
    <source>
        <dbReference type="EMBL" id="KPI44207.1"/>
    </source>
</evidence>
<keyword evidence="1" id="KW-0472">Membrane</keyword>
<dbReference type="Pfam" id="PF17784">
    <property type="entry name" value="Sulfotransfer_4"/>
    <property type="match status" value="1"/>
</dbReference>
<dbReference type="STRING" id="1664694.A0A0N1P2X8"/>
<dbReference type="RefSeq" id="XP_018004170.1">
    <property type="nucleotide sequence ID" value="XM_018148691.1"/>
</dbReference>
<feature type="transmembrane region" description="Helical" evidence="1">
    <location>
        <begin position="268"/>
        <end position="289"/>
    </location>
</feature>
<proteinExistence type="predicted"/>
<name>A0A0N1P2X8_9EURO</name>
<comment type="caution">
    <text evidence="2">The sequence shown here is derived from an EMBL/GenBank/DDBJ whole genome shotgun (WGS) entry which is preliminary data.</text>
</comment>
<protein>
    <submittedName>
        <fullName evidence="2">Uncharacterized protein</fullName>
    </submittedName>
</protein>
<gene>
    <name evidence="2" type="ORF">AB675_8259</name>
</gene>
<organism evidence="2 3">
    <name type="scientific">Cyphellophora attinorum</name>
    <dbReference type="NCBI Taxonomy" id="1664694"/>
    <lineage>
        <taxon>Eukaryota</taxon>
        <taxon>Fungi</taxon>
        <taxon>Dikarya</taxon>
        <taxon>Ascomycota</taxon>
        <taxon>Pezizomycotina</taxon>
        <taxon>Eurotiomycetes</taxon>
        <taxon>Chaetothyriomycetidae</taxon>
        <taxon>Chaetothyriales</taxon>
        <taxon>Cyphellophoraceae</taxon>
        <taxon>Cyphellophora</taxon>
    </lineage>
</organism>
<dbReference type="PANTHER" id="PTHR36978:SF4">
    <property type="entry name" value="P-LOOP CONTAINING NUCLEOSIDE TRIPHOSPHATE HYDROLASE PROTEIN"/>
    <property type="match status" value="1"/>
</dbReference>
<dbReference type="GeneID" id="28740571"/>
<dbReference type="SUPFAM" id="SSF52540">
    <property type="entry name" value="P-loop containing nucleoside triphosphate hydrolases"/>
    <property type="match status" value="1"/>
</dbReference>
<dbReference type="OrthoDB" id="408152at2759"/>
<dbReference type="PANTHER" id="PTHR36978">
    <property type="entry name" value="P-LOOP CONTAINING NUCLEOTIDE TRIPHOSPHATE HYDROLASE"/>
    <property type="match status" value="1"/>
</dbReference>
<keyword evidence="1" id="KW-1133">Transmembrane helix</keyword>
<dbReference type="EMBL" id="LFJN01000003">
    <property type="protein sequence ID" value="KPI44207.1"/>
    <property type="molecule type" value="Genomic_DNA"/>
</dbReference>
<keyword evidence="3" id="KW-1185">Reference proteome</keyword>
<dbReference type="AlphaFoldDB" id="A0A0N1P2X8"/>
<dbReference type="Gene3D" id="3.40.50.300">
    <property type="entry name" value="P-loop containing nucleotide triphosphate hydrolases"/>
    <property type="match status" value="1"/>
</dbReference>
<reference evidence="2 3" key="1">
    <citation type="submission" date="2015-06" db="EMBL/GenBank/DDBJ databases">
        <title>Draft genome of the ant-associated black yeast Phialophora attae CBS 131958.</title>
        <authorList>
            <person name="Moreno L.F."/>
            <person name="Stielow B.J."/>
            <person name="de Hoog S."/>
            <person name="Vicente V.A."/>
            <person name="Weiss V.A."/>
            <person name="de Vries M."/>
            <person name="Cruz L.M."/>
            <person name="Souza E.M."/>
        </authorList>
    </citation>
    <scope>NUCLEOTIDE SEQUENCE [LARGE SCALE GENOMIC DNA]</scope>
    <source>
        <strain evidence="2 3">CBS 131958</strain>
    </source>
</reference>
<dbReference type="InterPro" id="IPR040632">
    <property type="entry name" value="Sulfotransfer_4"/>
</dbReference>
<dbReference type="VEuPathDB" id="FungiDB:AB675_8259"/>
<accession>A0A0N1P2X8</accession>
<dbReference type="Proteomes" id="UP000038010">
    <property type="component" value="Unassembled WGS sequence"/>
</dbReference>
<sequence length="294" mass="32704">MPATKEDYERLSAWAALLNPDQNIDRRGHKRIVPLEVINVSAPRTGTLSLNEAFSILGYANPYHMSSVFANCKDADIWQEALAAKYRPSPNSEPFGTKEFDQVLGHCGAAGDAPCALLWRELMEAYPDSKLILVDRDEDKWLASMQQLAEGAINRITSTIKITDPFRTGRILNLGINWMGYWTGSMNDLSARTVVANARETYRKHNADIRATMPKERLLEYKMGDGWEPLCKFLGKDIPGVPFPHRNDVKTMEASIGSMYEEALKASLWNIAVVVGGGAIVVGSLWQLYVALNG</sequence>